<accession>V8NDN4</accession>
<dbReference type="InterPro" id="IPR048363">
    <property type="entry name" value="CTSRT_C2"/>
</dbReference>
<reference evidence="3 4" key="1">
    <citation type="journal article" date="2013" name="Proc. Natl. Acad. Sci. U.S.A.">
        <title>The king cobra genome reveals dynamic gene evolution and adaptation in the snake venom system.</title>
        <authorList>
            <person name="Vonk F.J."/>
            <person name="Casewell N.R."/>
            <person name="Henkel C.V."/>
            <person name="Heimberg A.M."/>
            <person name="Jansen H.J."/>
            <person name="McCleary R.J."/>
            <person name="Kerkkamp H.M."/>
            <person name="Vos R.A."/>
            <person name="Guerreiro I."/>
            <person name="Calvete J.J."/>
            <person name="Wuster W."/>
            <person name="Woods A.E."/>
            <person name="Logan J.M."/>
            <person name="Harrison R.A."/>
            <person name="Castoe T.A."/>
            <person name="de Koning A.P."/>
            <person name="Pollock D.D."/>
            <person name="Yandell M."/>
            <person name="Calderon D."/>
            <person name="Renjifo C."/>
            <person name="Currier R.B."/>
            <person name="Salgado D."/>
            <person name="Pla D."/>
            <person name="Sanz L."/>
            <person name="Hyder A.S."/>
            <person name="Ribeiro J.M."/>
            <person name="Arntzen J.W."/>
            <person name="van den Thillart G.E."/>
            <person name="Boetzer M."/>
            <person name="Pirovano W."/>
            <person name="Dirks R.P."/>
            <person name="Spaink H.P."/>
            <person name="Duboule D."/>
            <person name="McGlinn E."/>
            <person name="Kini R.M."/>
            <person name="Richardson M.K."/>
        </authorList>
    </citation>
    <scope>NUCLEOTIDE SEQUENCE</scope>
    <source>
        <tissue evidence="3">Blood</tissue>
    </source>
</reference>
<feature type="compositionally biased region" description="Basic and acidic residues" evidence="1">
    <location>
        <begin position="1255"/>
        <end position="1272"/>
    </location>
</feature>
<evidence type="ECO:0000259" key="2">
    <source>
        <dbReference type="Pfam" id="PF15729"/>
    </source>
</evidence>
<organism evidence="3 4">
    <name type="scientific">Ophiophagus hannah</name>
    <name type="common">King cobra</name>
    <name type="synonym">Naja hannah</name>
    <dbReference type="NCBI Taxonomy" id="8665"/>
    <lineage>
        <taxon>Eukaryota</taxon>
        <taxon>Metazoa</taxon>
        <taxon>Chordata</taxon>
        <taxon>Craniata</taxon>
        <taxon>Vertebrata</taxon>
        <taxon>Euteleostomi</taxon>
        <taxon>Lepidosauria</taxon>
        <taxon>Squamata</taxon>
        <taxon>Bifurcata</taxon>
        <taxon>Unidentata</taxon>
        <taxon>Episquamata</taxon>
        <taxon>Toxicofera</taxon>
        <taxon>Serpentes</taxon>
        <taxon>Colubroidea</taxon>
        <taxon>Elapidae</taxon>
        <taxon>Elapinae</taxon>
        <taxon>Ophiophagus</taxon>
    </lineage>
</organism>
<evidence type="ECO:0000313" key="4">
    <source>
        <dbReference type="Proteomes" id="UP000018936"/>
    </source>
</evidence>
<feature type="region of interest" description="Disordered" evidence="1">
    <location>
        <begin position="1206"/>
        <end position="1318"/>
    </location>
</feature>
<protein>
    <submittedName>
        <fullName evidence="3">Amyotrophic lateral sclerosis 2 chromosomal region candidate gene 11 protein</fullName>
    </submittedName>
</protein>
<dbReference type="PANTHER" id="PTHR21665:SF2">
    <property type="entry name" value="CATION CHANNEL SPERM-ASSOCIATED TARGETING SUBUNIT TAU"/>
    <property type="match status" value="1"/>
</dbReference>
<feature type="region of interest" description="Disordered" evidence="1">
    <location>
        <begin position="735"/>
        <end position="763"/>
    </location>
</feature>
<feature type="domain" description="Cation channel sperm-associated targeting subunit tau C2" evidence="2">
    <location>
        <begin position="8"/>
        <end position="97"/>
    </location>
</feature>
<feature type="compositionally biased region" description="Basic and acidic residues" evidence="1">
    <location>
        <begin position="735"/>
        <end position="750"/>
    </location>
</feature>
<feature type="compositionally biased region" description="Basic and acidic residues" evidence="1">
    <location>
        <begin position="352"/>
        <end position="361"/>
    </location>
</feature>
<feature type="compositionally biased region" description="Basic residues" evidence="1">
    <location>
        <begin position="1214"/>
        <end position="1226"/>
    </location>
</feature>
<dbReference type="Proteomes" id="UP000018936">
    <property type="component" value="Unassembled WGS sequence"/>
</dbReference>
<feature type="non-terminal residue" evidence="3">
    <location>
        <position position="1"/>
    </location>
</feature>
<dbReference type="EMBL" id="AZIM01005262">
    <property type="protein sequence ID" value="ETE59748.1"/>
    <property type="molecule type" value="Genomic_DNA"/>
</dbReference>
<dbReference type="PANTHER" id="PTHR21665">
    <property type="entry name" value="CATION CHANNEL SPERM-ASSOCIATED TARGETING SUBUNIT TAU"/>
    <property type="match status" value="1"/>
</dbReference>
<keyword evidence="4" id="KW-1185">Reference proteome</keyword>
<feature type="compositionally biased region" description="Low complexity" evidence="1">
    <location>
        <begin position="342"/>
        <end position="351"/>
    </location>
</feature>
<dbReference type="Pfam" id="PF15729">
    <property type="entry name" value="CTSRT"/>
    <property type="match status" value="1"/>
</dbReference>
<feature type="compositionally biased region" description="Basic and acidic residues" evidence="1">
    <location>
        <begin position="1293"/>
        <end position="1312"/>
    </location>
</feature>
<gene>
    <name evidence="3" type="primary">ALS2CR11</name>
    <name evidence="3" type="ORF">L345_14518</name>
</gene>
<dbReference type="InterPro" id="IPR031462">
    <property type="entry name" value="CTSRT"/>
</dbReference>
<evidence type="ECO:0000256" key="1">
    <source>
        <dbReference type="SAM" id="MobiDB-lite"/>
    </source>
</evidence>
<dbReference type="OrthoDB" id="2144823at2759"/>
<proteinExistence type="predicted"/>
<comment type="caution">
    <text evidence="3">The sequence shown here is derived from an EMBL/GenBank/DDBJ whole genome shotgun (WGS) entry which is preliminary data.</text>
</comment>
<sequence length="1461" mass="164687">MLLPLVVNVKRDTYLLIRISIDKIMKCTNPKLYRAHFRTRKMNTIYFGDVRYFSVKVPKQKSDPRNRIVLELVGFEGPKDFPRLFGNVTMHLYEVIQLKLPGADPAQAVAYSMFLRVPPPEDRKDYSRHLYQTLNCSDNLSRLIPNQNTAAAAFSVLPQQSMHLELTGHNVIKPRHMDYPAFLSPDLKVTIGSSELEIPKESAEQYKTLQKALKEPARARLEKMKKEYRTLRTWREKAEYLDQLILKRGPKSKPLTKLSRFKEIVGKIHTPVPQEAPIPQESAFYPPSGLKFPGIPPDLSNMHLQIPAPVPSRVGSDSEESEKSEIYTPVEQIELPALTVVSSRPHSSGSSSDRENLEQKITRRQISHVSETSLSSSGGIVAEFSESGDSEPPPFLGPRSKILLKERSVAEAPALDYLPKSIELPSKTSKESFSVSEIPVRISDSVVEPEQQWPWKEVTFQDAFFSRNKFEPFLRRVCKVQPPELRKGTIDYSVLLEKAYTTVDFKEQEDQDPPPGLPLTKLDNGLDPKLIRSGEQLSILRLLEKKIDLQQEDKKIAVETERETKPSIITSESKPQGDKLSEAEIKQVNVYFKNSLETFLVNKVVKVVALKSLLSKNIENLVAERFSGPELPQELEDSSPLDDREKCSLKEITTSTTDAFSEPDISELKDVVSQHLQAQLIGKLSEKGIIPDMVIAENQVSLQSSSDLLRKALSKEVTSQTEIITIKPLSESDIRELSKSESLDNKESHKSKPVSTEADLYESREDDHEPILFPLESQTSSANEPKFDLKNIPSNTSLEIIRVKLPFSIETANIKKHVSLHDTLLQKILKAEIKSLKSFLSKSIQDHLKDKLSETGLSKEDLETVCQKLSLNLKEKSNEGFDDSVLSKSIQNLFEALSENEISNLKSALNRKIQNHLSERISEIGLITQEELKKILEMVFPVVAKETALRAEKGPDLAKEEQSVQQVSHITHTLQDRFSEEELQNLKSLCRRLLKEGQREQLSEVEVKGLASVLQKSFEELPVPISPKTLISKEIDKDMDHDASVSSIESISKVSDIDLSDKAKHPSYENLPHTSTASEKCKKENLGGLINSIFEVQTKNQETQTSGCKKVKHTCKKERYRLPGYLDNLEISDLKRRSYEEISQNKPQKESLRKISEPFAFSSFLSAHDIGAQTEIKNYLSKSPNYPSKPPFPVNPQTFLFLHPESEEEAKPTCKYHHKTKTKKTDRKKDAALHHSQQGGMNPSAKKEKAHRRSSKDVLKEKHGKKHGELSSKKSSTTETRKDSKTLLSGGGVKKESMKLKPEKKRDNDIKQKKSFSKTAVLSDSQLSKTVQEKSTIKFPTTGHTKANSLNSIAIEDLDLEAYKHLEKAIERALVDLQGVEEGSCSQARSNSAPNVAGLVSKDALRPFPSAPETPRNQAGMIFDMLNNQDQILKMTPEQLEVVLKILHKILRQNSRPPNNG</sequence>
<feature type="region of interest" description="Disordered" evidence="1">
    <location>
        <begin position="305"/>
        <end position="374"/>
    </location>
</feature>
<evidence type="ECO:0000313" key="3">
    <source>
        <dbReference type="EMBL" id="ETE59748.1"/>
    </source>
</evidence>
<name>V8NDN4_OPHHA</name>